<name>A0A150TXG8_SORCE</name>
<dbReference type="EMBL" id="JEME01000706">
    <property type="protein sequence ID" value="KYG09344.1"/>
    <property type="molecule type" value="Genomic_DNA"/>
</dbReference>
<organism evidence="2 3">
    <name type="scientific">Sorangium cellulosum</name>
    <name type="common">Polyangium cellulosum</name>
    <dbReference type="NCBI Taxonomy" id="56"/>
    <lineage>
        <taxon>Bacteria</taxon>
        <taxon>Pseudomonadati</taxon>
        <taxon>Myxococcota</taxon>
        <taxon>Polyangia</taxon>
        <taxon>Polyangiales</taxon>
        <taxon>Polyangiaceae</taxon>
        <taxon>Sorangium</taxon>
    </lineage>
</organism>
<feature type="transmembrane region" description="Helical" evidence="1">
    <location>
        <begin position="32"/>
        <end position="53"/>
    </location>
</feature>
<keyword evidence="1" id="KW-0812">Transmembrane</keyword>
<reference evidence="2 3" key="1">
    <citation type="submission" date="2014-02" db="EMBL/GenBank/DDBJ databases">
        <title>The small core and large imbalanced accessory genome model reveals a collaborative survival strategy of Sorangium cellulosum strains in nature.</title>
        <authorList>
            <person name="Han K."/>
            <person name="Peng R."/>
            <person name="Blom J."/>
            <person name="Li Y.-Z."/>
        </authorList>
    </citation>
    <scope>NUCLEOTIDE SEQUENCE [LARGE SCALE GENOMIC DNA]</scope>
    <source>
        <strain evidence="2 3">So0007-03</strain>
    </source>
</reference>
<proteinExistence type="predicted"/>
<keyword evidence="1" id="KW-1133">Transmembrane helix</keyword>
<dbReference type="Proteomes" id="UP000075502">
    <property type="component" value="Unassembled WGS sequence"/>
</dbReference>
<comment type="caution">
    <text evidence="2">The sequence shown here is derived from an EMBL/GenBank/DDBJ whole genome shotgun (WGS) entry which is preliminary data.</text>
</comment>
<evidence type="ECO:0000313" key="2">
    <source>
        <dbReference type="EMBL" id="KYG09344.1"/>
    </source>
</evidence>
<evidence type="ECO:0000256" key="1">
    <source>
        <dbReference type="SAM" id="Phobius"/>
    </source>
</evidence>
<sequence length="179" mass="19909">MVAVVMMAMVMVAVMMMAVVMMAVVMMAVVMVAVVMMAVVMMAMVMVAVVPLASVHSIGEDLDGHLLDQREILDRRGDVRRGELRAAEHRRGCREDGDQFYVLHRRLLLHGAPDRGGHRAWRCKRYAGLVGTLGDSGAVGMRSTPKPLNLRQGVLFDQRLPAAWTARGIWRERGARNSW</sequence>
<gene>
    <name evidence="2" type="ORF">BE21_01670</name>
</gene>
<protein>
    <submittedName>
        <fullName evidence="2">Uncharacterized protein</fullName>
    </submittedName>
</protein>
<accession>A0A150TXG8</accession>
<keyword evidence="1" id="KW-0472">Membrane</keyword>
<evidence type="ECO:0000313" key="3">
    <source>
        <dbReference type="Proteomes" id="UP000075502"/>
    </source>
</evidence>
<feature type="transmembrane region" description="Helical" evidence="1">
    <location>
        <begin position="6"/>
        <end position="25"/>
    </location>
</feature>
<dbReference type="AlphaFoldDB" id="A0A150TXG8"/>